<dbReference type="OMA" id="AMISCTE"/>
<dbReference type="Gene3D" id="2.10.70.10">
    <property type="entry name" value="Complement Module, domain 1"/>
    <property type="match status" value="2"/>
</dbReference>
<evidence type="ECO:0000259" key="7">
    <source>
        <dbReference type="PROSITE" id="PS50923"/>
    </source>
</evidence>
<organism evidence="8 9">
    <name type="scientific">Cavia porcellus</name>
    <name type="common">Guinea pig</name>
    <dbReference type="NCBI Taxonomy" id="10141"/>
    <lineage>
        <taxon>Eukaryota</taxon>
        <taxon>Metazoa</taxon>
        <taxon>Chordata</taxon>
        <taxon>Craniata</taxon>
        <taxon>Vertebrata</taxon>
        <taxon>Euteleostomi</taxon>
        <taxon>Mammalia</taxon>
        <taxon>Eutheria</taxon>
        <taxon>Euarchontoglires</taxon>
        <taxon>Glires</taxon>
        <taxon>Rodentia</taxon>
        <taxon>Hystricomorpha</taxon>
        <taxon>Caviidae</taxon>
        <taxon>Cavia</taxon>
    </lineage>
</organism>
<evidence type="ECO:0000313" key="9">
    <source>
        <dbReference type="Proteomes" id="UP000005447"/>
    </source>
</evidence>
<feature type="disulfide bond" evidence="5">
    <location>
        <begin position="57"/>
        <end position="100"/>
    </location>
</feature>
<feature type="disulfide bond" evidence="5">
    <location>
        <begin position="86"/>
        <end position="113"/>
    </location>
</feature>
<keyword evidence="6" id="KW-1133">Transmembrane helix</keyword>
<feature type="domain" description="Sushi" evidence="7">
    <location>
        <begin position="1"/>
        <end position="53"/>
    </location>
</feature>
<reference evidence="8" key="2">
    <citation type="submission" date="2025-08" db="UniProtKB">
        <authorList>
            <consortium name="Ensembl"/>
        </authorList>
    </citation>
    <scope>IDENTIFICATION</scope>
    <source>
        <strain evidence="8">2N</strain>
    </source>
</reference>
<dbReference type="GeneTree" id="ENSGT00940000160375"/>
<evidence type="ECO:0000256" key="6">
    <source>
        <dbReference type="SAM" id="Phobius"/>
    </source>
</evidence>
<keyword evidence="6" id="KW-0472">Membrane</keyword>
<dbReference type="PANTHER" id="PTHR45656:SF4">
    <property type="entry name" value="PROTEIN CBR-CLEC-78"/>
    <property type="match status" value="1"/>
</dbReference>
<dbReference type="SMART" id="SM00032">
    <property type="entry name" value="CCP"/>
    <property type="match status" value="2"/>
</dbReference>
<dbReference type="SUPFAM" id="SSF57535">
    <property type="entry name" value="Complement control module/SCR domain"/>
    <property type="match status" value="2"/>
</dbReference>
<evidence type="ECO:0000256" key="4">
    <source>
        <dbReference type="ARBA" id="ARBA00023157"/>
    </source>
</evidence>
<dbReference type="Pfam" id="PF00084">
    <property type="entry name" value="Sushi"/>
    <property type="match status" value="2"/>
</dbReference>
<comment type="caution">
    <text evidence="5">Lacks conserved residue(s) required for the propagation of feature annotation.</text>
</comment>
<keyword evidence="1 5" id="KW-0768">Sushi</keyword>
<dbReference type="InParanoid" id="A0A286XL21"/>
<feature type="domain" description="Sushi" evidence="7">
    <location>
        <begin position="55"/>
        <end position="115"/>
    </location>
</feature>
<dbReference type="FunFam" id="2.10.70.10:FF:000014">
    <property type="entry name" value="Membrane cofactor protein"/>
    <property type="match status" value="1"/>
</dbReference>
<dbReference type="InterPro" id="IPR035976">
    <property type="entry name" value="Sushi/SCR/CCP_sf"/>
</dbReference>
<dbReference type="VEuPathDB" id="HostDB:ENSCPOG00000036033"/>
<keyword evidence="4 5" id="KW-1015">Disulfide bond</keyword>
<dbReference type="Bgee" id="ENSCPOG00000036033">
    <property type="expression patterns" value="Expressed in pituitary gland and 5 other cell types or tissues"/>
</dbReference>
<feature type="transmembrane region" description="Helical" evidence="6">
    <location>
        <begin position="120"/>
        <end position="143"/>
    </location>
</feature>
<dbReference type="InterPro" id="IPR000436">
    <property type="entry name" value="Sushi_SCR_CCP_dom"/>
</dbReference>
<name>A0A286XL21_CAVPO</name>
<keyword evidence="2" id="KW-0732">Signal</keyword>
<sequence length="147" mass="16525">VDNAIMVSENKSLFSLHEIVEFRCQPGFIMSGPTTVQCQAQNKWGPGLPNCSTGVKCSLPNEFMSEVLEEFKMREYHYGDNITLQCKDGYTLDGRPWSHCQADGRWAPPLPSCTPRPQHVLIFGISCGVIIILAVFVSCWIFLKLRT</sequence>
<dbReference type="AlphaFoldDB" id="A0A286XL21"/>
<dbReference type="EMBL" id="AAKN02017873">
    <property type="status" value="NOT_ANNOTATED_CDS"/>
    <property type="molecule type" value="Genomic_DNA"/>
</dbReference>
<dbReference type="CDD" id="cd00033">
    <property type="entry name" value="CCP"/>
    <property type="match status" value="2"/>
</dbReference>
<keyword evidence="3" id="KW-0677">Repeat</keyword>
<protein>
    <recommendedName>
        <fullName evidence="7">Sushi domain-containing protein</fullName>
    </recommendedName>
</protein>
<dbReference type="InterPro" id="IPR051277">
    <property type="entry name" value="SEZ6_CSMD_C4BPB_Regulators"/>
</dbReference>
<keyword evidence="9" id="KW-1185">Reference proteome</keyword>
<dbReference type="PANTHER" id="PTHR45656">
    <property type="entry name" value="PROTEIN CBR-CLEC-78"/>
    <property type="match status" value="1"/>
</dbReference>
<evidence type="ECO:0000256" key="3">
    <source>
        <dbReference type="ARBA" id="ARBA00022737"/>
    </source>
</evidence>
<dbReference type="Proteomes" id="UP000005447">
    <property type="component" value="Unassembled WGS sequence"/>
</dbReference>
<keyword evidence="6" id="KW-0812">Transmembrane</keyword>
<dbReference type="PROSITE" id="PS50923">
    <property type="entry name" value="SUSHI"/>
    <property type="match status" value="2"/>
</dbReference>
<reference evidence="8" key="3">
    <citation type="submission" date="2025-09" db="UniProtKB">
        <authorList>
            <consortium name="Ensembl"/>
        </authorList>
    </citation>
    <scope>IDENTIFICATION</scope>
    <source>
        <strain evidence="8">2N</strain>
    </source>
</reference>
<accession>A0A286XL21</accession>
<dbReference type="STRING" id="10141.ENSCPOP00000025998"/>
<evidence type="ECO:0000313" key="8">
    <source>
        <dbReference type="Ensembl" id="ENSCPOP00000025998.1"/>
    </source>
</evidence>
<proteinExistence type="predicted"/>
<evidence type="ECO:0000256" key="5">
    <source>
        <dbReference type="PROSITE-ProRule" id="PRU00302"/>
    </source>
</evidence>
<evidence type="ECO:0000256" key="2">
    <source>
        <dbReference type="ARBA" id="ARBA00022729"/>
    </source>
</evidence>
<feature type="disulfide bond" evidence="5">
    <location>
        <begin position="24"/>
        <end position="51"/>
    </location>
</feature>
<reference evidence="9" key="1">
    <citation type="journal article" date="2011" name="Nature">
        <title>A high-resolution map of human evolutionary constraint using 29 mammals.</title>
        <authorList>
            <person name="Lindblad-Toh K."/>
            <person name="Garber M."/>
            <person name="Zuk O."/>
            <person name="Lin M.F."/>
            <person name="Parker B.J."/>
            <person name="Washietl S."/>
            <person name="Kheradpour P."/>
            <person name="Ernst J."/>
            <person name="Jordan G."/>
            <person name="Mauceli E."/>
            <person name="Ward L.D."/>
            <person name="Lowe C.B."/>
            <person name="Holloway A.K."/>
            <person name="Clamp M."/>
            <person name="Gnerre S."/>
            <person name="Alfoldi J."/>
            <person name="Beal K."/>
            <person name="Chang J."/>
            <person name="Clawson H."/>
            <person name="Cuff J."/>
            <person name="Di Palma F."/>
            <person name="Fitzgerald S."/>
            <person name="Flicek P."/>
            <person name="Guttman M."/>
            <person name="Hubisz M.J."/>
            <person name="Jaffe D.B."/>
            <person name="Jungreis I."/>
            <person name="Kent W.J."/>
            <person name="Kostka D."/>
            <person name="Lara M."/>
            <person name="Martins A.L."/>
            <person name="Massingham T."/>
            <person name="Moltke I."/>
            <person name="Raney B.J."/>
            <person name="Rasmussen M.D."/>
            <person name="Robinson J."/>
            <person name="Stark A."/>
            <person name="Vilella A.J."/>
            <person name="Wen J."/>
            <person name="Xie X."/>
            <person name="Zody M.C."/>
            <person name="Baldwin J."/>
            <person name="Bloom T."/>
            <person name="Chin C.W."/>
            <person name="Heiman D."/>
            <person name="Nicol R."/>
            <person name="Nusbaum C."/>
            <person name="Young S."/>
            <person name="Wilkinson J."/>
            <person name="Worley K.C."/>
            <person name="Kovar C.L."/>
            <person name="Muzny D.M."/>
            <person name="Gibbs R.A."/>
            <person name="Cree A."/>
            <person name="Dihn H.H."/>
            <person name="Fowler G."/>
            <person name="Jhangiani S."/>
            <person name="Joshi V."/>
            <person name="Lee S."/>
            <person name="Lewis L.R."/>
            <person name="Nazareth L.V."/>
            <person name="Okwuonu G."/>
            <person name="Santibanez J."/>
            <person name="Warren W.C."/>
            <person name="Mardis E.R."/>
            <person name="Weinstock G.M."/>
            <person name="Wilson R.K."/>
            <person name="Delehaunty K."/>
            <person name="Dooling D."/>
            <person name="Fronik C."/>
            <person name="Fulton L."/>
            <person name="Fulton B."/>
            <person name="Graves T."/>
            <person name="Minx P."/>
            <person name="Sodergren E."/>
            <person name="Birney E."/>
            <person name="Margulies E.H."/>
            <person name="Herrero J."/>
            <person name="Green E.D."/>
            <person name="Haussler D."/>
            <person name="Siepel A."/>
            <person name="Goldman N."/>
            <person name="Pollard K.S."/>
            <person name="Pedersen J.S."/>
            <person name="Lander E.S."/>
            <person name="Kellis M."/>
        </authorList>
    </citation>
    <scope>NUCLEOTIDE SEQUENCE [LARGE SCALE GENOMIC DNA]</scope>
    <source>
        <strain evidence="9">2N</strain>
    </source>
</reference>
<evidence type="ECO:0000256" key="1">
    <source>
        <dbReference type="ARBA" id="ARBA00022659"/>
    </source>
</evidence>
<dbReference type="Ensembl" id="ENSCPOT00000047815.1">
    <property type="protein sequence ID" value="ENSCPOP00000025998.1"/>
    <property type="gene ID" value="ENSCPOG00000036033.1"/>
</dbReference>